<keyword evidence="1" id="KW-1133">Transmembrane helix</keyword>
<protein>
    <submittedName>
        <fullName evidence="2">DUF1461 domain-containing protein</fullName>
    </submittedName>
</protein>
<keyword evidence="3" id="KW-1185">Reference proteome</keyword>
<accession>A0ABY6G9C7</accession>
<name>A0ABY6G9C7_9BURK</name>
<evidence type="ECO:0000313" key="3">
    <source>
        <dbReference type="Proteomes" id="UP001162800"/>
    </source>
</evidence>
<keyword evidence="1" id="KW-0812">Transmembrane</keyword>
<evidence type="ECO:0000313" key="2">
    <source>
        <dbReference type="EMBL" id="UYG51182.1"/>
    </source>
</evidence>
<keyword evidence="1" id="KW-0472">Membrane</keyword>
<dbReference type="RefSeq" id="WP_231044511.1">
    <property type="nucleotide sequence ID" value="NZ_CP106881.1"/>
</dbReference>
<dbReference type="EMBL" id="CP106881">
    <property type="protein sequence ID" value="UYG51182.1"/>
    <property type="molecule type" value="Genomic_DNA"/>
</dbReference>
<feature type="transmembrane region" description="Helical" evidence="1">
    <location>
        <begin position="118"/>
        <end position="138"/>
    </location>
</feature>
<reference evidence="2" key="1">
    <citation type="submission" date="2022-09" db="EMBL/GenBank/DDBJ databases">
        <title>The complete genome of Acidovorax sp. 5MLIR.</title>
        <authorList>
            <person name="Liu L."/>
            <person name="Yue J."/>
            <person name="Yang F."/>
            <person name="Yuan J."/>
            <person name="Li L."/>
        </authorList>
    </citation>
    <scope>NUCLEOTIDE SEQUENCE</scope>
    <source>
        <strain evidence="2">5MLIR</strain>
    </source>
</reference>
<gene>
    <name evidence="2" type="ORF">M9799_14005</name>
</gene>
<organism evidence="2 3">
    <name type="scientific">Comamonas endophytica</name>
    <dbReference type="NCBI Taxonomy" id="2949090"/>
    <lineage>
        <taxon>Bacteria</taxon>
        <taxon>Pseudomonadati</taxon>
        <taxon>Pseudomonadota</taxon>
        <taxon>Betaproteobacteria</taxon>
        <taxon>Burkholderiales</taxon>
        <taxon>Comamonadaceae</taxon>
        <taxon>Comamonas</taxon>
    </lineage>
</organism>
<evidence type="ECO:0000256" key="1">
    <source>
        <dbReference type="SAM" id="Phobius"/>
    </source>
</evidence>
<proteinExistence type="predicted"/>
<dbReference type="Pfam" id="PF07314">
    <property type="entry name" value="Lit"/>
    <property type="match status" value="1"/>
</dbReference>
<feature type="transmembrane region" description="Helical" evidence="1">
    <location>
        <begin position="150"/>
        <end position="169"/>
    </location>
</feature>
<feature type="transmembrane region" description="Helical" evidence="1">
    <location>
        <begin position="206"/>
        <end position="229"/>
    </location>
</feature>
<sequence>MKRLLFWTLFYVCQMLALALLAWHLLAQWSFAYPIGYRWVGIGETIARYAPLNRYRADFEFTSAQEHWRLFGEITAAVQSGGKGLEQISYLLPDGQPQALMHAAEIMHLEDVADLIDGFYRVGIAAFLAWLVLLAVVYRRRLRLPAPRTTVQGWLAGVGLLTTMVLLAGPEKLFYWLHTQVFPAGHQWYFHYQDSLMTTLMKAPDIFAFIAVLLVLLWAALWCMASYGLQRLLRWTRARAASAASASIAGEALNLTR</sequence>
<dbReference type="InterPro" id="IPR010178">
    <property type="entry name" value="Lit"/>
</dbReference>
<dbReference type="Proteomes" id="UP001162800">
    <property type="component" value="Chromosome"/>
</dbReference>